<keyword evidence="2" id="KW-0812">Transmembrane</keyword>
<comment type="caution">
    <text evidence="3">The sequence shown here is derived from an EMBL/GenBank/DDBJ whole genome shotgun (WGS) entry which is preliminary data.</text>
</comment>
<feature type="compositionally biased region" description="Polar residues" evidence="1">
    <location>
        <begin position="57"/>
        <end position="74"/>
    </location>
</feature>
<organism evidence="3 4">
    <name type="scientific">Candidatus Adlerbacteria bacterium GW2011_GWC1_50_9</name>
    <dbReference type="NCBI Taxonomy" id="1618608"/>
    <lineage>
        <taxon>Bacteria</taxon>
        <taxon>Candidatus Adleribacteriota</taxon>
    </lineage>
</organism>
<feature type="non-terminal residue" evidence="3">
    <location>
        <position position="187"/>
    </location>
</feature>
<keyword evidence="2" id="KW-1133">Transmembrane helix</keyword>
<protein>
    <recommendedName>
        <fullName evidence="5">DUF5671 domain-containing protein</fullName>
    </recommendedName>
</protein>
<dbReference type="EMBL" id="LCQQ01000023">
    <property type="protein sequence ID" value="KKW20768.1"/>
    <property type="molecule type" value="Genomic_DNA"/>
</dbReference>
<feature type="region of interest" description="Disordered" evidence="1">
    <location>
        <begin position="49"/>
        <end position="74"/>
    </location>
</feature>
<evidence type="ECO:0000256" key="2">
    <source>
        <dbReference type="SAM" id="Phobius"/>
    </source>
</evidence>
<reference evidence="3 4" key="1">
    <citation type="journal article" date="2015" name="Nature">
        <title>rRNA introns, odd ribosomes, and small enigmatic genomes across a large radiation of phyla.</title>
        <authorList>
            <person name="Brown C.T."/>
            <person name="Hug L.A."/>
            <person name="Thomas B.C."/>
            <person name="Sharon I."/>
            <person name="Castelle C.J."/>
            <person name="Singh A."/>
            <person name="Wilkins M.J."/>
            <person name="Williams K.H."/>
            <person name="Banfield J.F."/>
        </authorList>
    </citation>
    <scope>NUCLEOTIDE SEQUENCE [LARGE SCALE GENOMIC DNA]</scope>
</reference>
<proteinExistence type="predicted"/>
<sequence>MITPQILDYVRQQLGAGVSREQILQNLSTQGWSQQDINEAFAAVKTTANVPQPPSVSSPTLQEDPQTTPNSSFSRPTRGNTFWLLVASALVIAIVVGWGVFTTISAPLLLVGVIFSPYILALLPAIILGAIFIAISRWIGKRIFRKENTPFQAFFFATALYIFFVLASLTVTNFLLTNYGKSVADDV</sequence>
<dbReference type="AlphaFoldDB" id="A0A0G1WPK8"/>
<keyword evidence="2" id="KW-0472">Membrane</keyword>
<accession>A0A0G1WPK8</accession>
<gene>
    <name evidence="3" type="ORF">UY61_C0023G0012</name>
</gene>
<dbReference type="Proteomes" id="UP000034201">
    <property type="component" value="Unassembled WGS sequence"/>
</dbReference>
<feature type="transmembrane region" description="Helical" evidence="2">
    <location>
        <begin position="82"/>
        <end position="101"/>
    </location>
</feature>
<name>A0A0G1WPK8_9BACT</name>
<evidence type="ECO:0008006" key="5">
    <source>
        <dbReference type="Google" id="ProtNLM"/>
    </source>
</evidence>
<evidence type="ECO:0000313" key="3">
    <source>
        <dbReference type="EMBL" id="KKW20768.1"/>
    </source>
</evidence>
<evidence type="ECO:0000313" key="4">
    <source>
        <dbReference type="Proteomes" id="UP000034201"/>
    </source>
</evidence>
<feature type="transmembrane region" description="Helical" evidence="2">
    <location>
        <begin position="154"/>
        <end position="176"/>
    </location>
</feature>
<evidence type="ECO:0000256" key="1">
    <source>
        <dbReference type="SAM" id="MobiDB-lite"/>
    </source>
</evidence>
<feature type="transmembrane region" description="Helical" evidence="2">
    <location>
        <begin position="107"/>
        <end position="133"/>
    </location>
</feature>